<dbReference type="PANTHER" id="PTHR12280">
    <property type="entry name" value="PANTOTHENATE KINASE"/>
    <property type="match status" value="1"/>
</dbReference>
<dbReference type="InterPro" id="IPR043129">
    <property type="entry name" value="ATPase_NBD"/>
</dbReference>
<name>A0ABS7K022_9BACI</name>
<accession>A0ABS7K022</accession>
<dbReference type="RefSeq" id="WP_221870698.1">
    <property type="nucleotide sequence ID" value="NZ_JACWFH010000005.1"/>
</dbReference>
<dbReference type="GO" id="GO:0004594">
    <property type="term" value="F:pantothenate kinase activity"/>
    <property type="evidence" value="ECO:0007669"/>
    <property type="project" value="UniProtKB-EC"/>
</dbReference>
<dbReference type="Proteomes" id="UP000769780">
    <property type="component" value="Unassembled WGS sequence"/>
</dbReference>
<keyword evidence="4 7" id="KW-0418">Kinase</keyword>
<keyword evidence="3" id="KW-0547">Nucleotide-binding</keyword>
<dbReference type="InterPro" id="IPR011602">
    <property type="entry name" value="Type_II_PanK_bac"/>
</dbReference>
<dbReference type="InterPro" id="IPR004567">
    <property type="entry name" value="Type_II_PanK"/>
</dbReference>
<evidence type="ECO:0000256" key="5">
    <source>
        <dbReference type="ARBA" id="ARBA00022840"/>
    </source>
</evidence>
<evidence type="ECO:0000256" key="6">
    <source>
        <dbReference type="ARBA" id="ARBA00022993"/>
    </source>
</evidence>
<dbReference type="EMBL" id="JACWFH010000005">
    <property type="protein sequence ID" value="MBY0095597.1"/>
    <property type="molecule type" value="Genomic_DNA"/>
</dbReference>
<dbReference type="PANTHER" id="PTHR12280:SF20">
    <property type="entry name" value="4'-PHOSPHOPANTETHEINE PHOSPHATASE"/>
    <property type="match status" value="1"/>
</dbReference>
<dbReference type="NCBIfam" id="NF009842">
    <property type="entry name" value="PRK13317.1"/>
    <property type="match status" value="1"/>
</dbReference>
<evidence type="ECO:0000256" key="4">
    <source>
        <dbReference type="ARBA" id="ARBA00022777"/>
    </source>
</evidence>
<keyword evidence="1" id="KW-0963">Cytoplasm</keyword>
<dbReference type="EC" id="2.7.1.33" evidence="7"/>
<dbReference type="PIRSF" id="PIRSF036940">
    <property type="entry name" value="PanK_bac_aCoA"/>
    <property type="match status" value="1"/>
</dbReference>
<evidence type="ECO:0000256" key="3">
    <source>
        <dbReference type="ARBA" id="ARBA00022741"/>
    </source>
</evidence>
<evidence type="ECO:0000256" key="2">
    <source>
        <dbReference type="ARBA" id="ARBA00022679"/>
    </source>
</evidence>
<dbReference type="SUPFAM" id="SSF53067">
    <property type="entry name" value="Actin-like ATPase domain"/>
    <property type="match status" value="1"/>
</dbReference>
<keyword evidence="6" id="KW-0173">Coenzyme A biosynthesis</keyword>
<keyword evidence="5" id="KW-0067">ATP-binding</keyword>
<keyword evidence="8" id="KW-1185">Reference proteome</keyword>
<proteinExistence type="predicted"/>
<comment type="caution">
    <text evidence="7">The sequence shown here is derived from an EMBL/GenBank/DDBJ whole genome shotgun (WGS) entry which is preliminary data.</text>
</comment>
<keyword evidence="2 7" id="KW-0808">Transferase</keyword>
<dbReference type="Gene3D" id="3.30.420.40">
    <property type="match status" value="1"/>
</dbReference>
<organism evidence="7 8">
    <name type="scientific">Mesobacillus maritimus</name>
    <dbReference type="NCBI Taxonomy" id="1643336"/>
    <lineage>
        <taxon>Bacteria</taxon>
        <taxon>Bacillati</taxon>
        <taxon>Bacillota</taxon>
        <taxon>Bacilli</taxon>
        <taxon>Bacillales</taxon>
        <taxon>Bacillaceae</taxon>
        <taxon>Mesobacillus</taxon>
    </lineage>
</organism>
<evidence type="ECO:0000256" key="1">
    <source>
        <dbReference type="ARBA" id="ARBA00022490"/>
    </source>
</evidence>
<dbReference type="Pfam" id="PF03630">
    <property type="entry name" value="Fumble"/>
    <property type="match status" value="1"/>
</dbReference>
<reference evidence="7 8" key="1">
    <citation type="submission" date="2020-07" db="EMBL/GenBank/DDBJ databases">
        <title>Fungal Genomes of the International Space Station.</title>
        <authorList>
            <person name="Seuylemezian A."/>
            <person name="Singh N.K."/>
            <person name="Wood J."/>
            <person name="Venkateswaran K."/>
        </authorList>
    </citation>
    <scope>NUCLEOTIDE SEQUENCE [LARGE SCALE GENOMIC DNA]</scope>
    <source>
        <strain evidence="7 8">PL-B2</strain>
    </source>
</reference>
<dbReference type="CDD" id="cd24085">
    <property type="entry name" value="ASKHA_NBD_PanK-II_bac"/>
    <property type="match status" value="1"/>
</dbReference>
<sequence length="268" mass="29277">MLKKKIGIDAGGTLLKIVIEEKGKITYKKYPIEKLDEAMGWLSILAQQAEVNLTGGKAEYLKKRYFPQARVVTEFKATCVGANYLIKQSRLQIASKFMLVNIGTGTSWYLIEEEKTERILGSGIGGGTFMGLGKLLSSKVEYSQLAEQAMEGDRASIDLLVKDIYHPGEPPIEGTLTASNFAKVEKLGVHSESDMMAALVNMIAETIVLLSNQTATYYQTKVIVYIGSTLIENPALQVGLERFSTLVGLTPHFLPDGEYCGALGSLIV</sequence>
<evidence type="ECO:0000313" key="8">
    <source>
        <dbReference type="Proteomes" id="UP000769780"/>
    </source>
</evidence>
<gene>
    <name evidence="7" type="primary">coaW</name>
    <name evidence="7" type="ORF">H0185_02020</name>
</gene>
<protein>
    <submittedName>
        <fullName evidence="7">Type II pantothenate kinase</fullName>
        <ecNumber evidence="7">2.7.1.33</ecNumber>
    </submittedName>
</protein>
<evidence type="ECO:0000313" key="7">
    <source>
        <dbReference type="EMBL" id="MBY0095597.1"/>
    </source>
</evidence>